<keyword evidence="1" id="KW-0808">Transferase</keyword>
<dbReference type="InterPro" id="IPR000182">
    <property type="entry name" value="GNAT_dom"/>
</dbReference>
<evidence type="ECO:0000256" key="3">
    <source>
        <dbReference type="ARBA" id="ARBA00038502"/>
    </source>
</evidence>
<reference evidence="6 8" key="2">
    <citation type="submission" date="2023-08" db="EMBL/GenBank/DDBJ databases">
        <title>Whole genome sequencing of Staphylococcus coagulans NN-2474.</title>
        <authorList>
            <person name="Kropotov V.S."/>
            <person name="Boriskina E.V."/>
            <person name="Gordinskaya N.A."/>
            <person name="Shkurkina I.S."/>
            <person name="Kryazhev D.V."/>
            <person name="Alekseeva A.E."/>
            <person name="Makhova M.A."/>
        </authorList>
    </citation>
    <scope>NUCLEOTIDE SEQUENCE [LARGE SCALE GENOMIC DNA]</scope>
    <source>
        <strain evidence="6 8">NN-2474</strain>
    </source>
</reference>
<comment type="similarity">
    <text evidence="3">Belongs to the acetyltransferase family. RimJ subfamily.</text>
</comment>
<protein>
    <submittedName>
        <fullName evidence="5">GNAT family N-acetyltransferase</fullName>
    </submittedName>
</protein>
<evidence type="ECO:0000259" key="4">
    <source>
        <dbReference type="PROSITE" id="PS51186"/>
    </source>
</evidence>
<dbReference type="InterPro" id="IPR051531">
    <property type="entry name" value="N-acetyltransferase"/>
</dbReference>
<dbReference type="Gene3D" id="3.40.630.30">
    <property type="match status" value="1"/>
</dbReference>
<dbReference type="GeneID" id="72415260"/>
<organism evidence="5 7">
    <name type="scientific">Staphylococcus coagulans</name>
    <dbReference type="NCBI Taxonomy" id="74706"/>
    <lineage>
        <taxon>Bacteria</taxon>
        <taxon>Bacillati</taxon>
        <taxon>Bacillota</taxon>
        <taxon>Bacilli</taxon>
        <taxon>Bacillales</taxon>
        <taxon>Staphylococcaceae</taxon>
        <taxon>Staphylococcus</taxon>
    </lineage>
</organism>
<keyword evidence="8" id="KW-1185">Reference proteome</keyword>
<dbReference type="PANTHER" id="PTHR43792">
    <property type="entry name" value="GNAT FAMILY, PUTATIVE (AFU_ORTHOLOGUE AFUA_3G00765)-RELATED-RELATED"/>
    <property type="match status" value="1"/>
</dbReference>
<dbReference type="Proteomes" id="UP001255050">
    <property type="component" value="Unassembled WGS sequence"/>
</dbReference>
<dbReference type="GO" id="GO:0016747">
    <property type="term" value="F:acyltransferase activity, transferring groups other than amino-acyl groups"/>
    <property type="evidence" value="ECO:0007669"/>
    <property type="project" value="InterPro"/>
</dbReference>
<evidence type="ECO:0000313" key="8">
    <source>
        <dbReference type="Proteomes" id="UP001255050"/>
    </source>
</evidence>
<dbReference type="InterPro" id="IPR016181">
    <property type="entry name" value="Acyl_CoA_acyltransferase"/>
</dbReference>
<evidence type="ECO:0000256" key="1">
    <source>
        <dbReference type="ARBA" id="ARBA00022679"/>
    </source>
</evidence>
<dbReference type="Pfam" id="PF13302">
    <property type="entry name" value="Acetyltransf_3"/>
    <property type="match status" value="1"/>
</dbReference>
<dbReference type="Proteomes" id="UP000524893">
    <property type="component" value="Unassembled WGS sequence"/>
</dbReference>
<dbReference type="PROSITE" id="PS51186">
    <property type="entry name" value="GNAT"/>
    <property type="match status" value="1"/>
</dbReference>
<comment type="caution">
    <text evidence="5">The sequence shown here is derived from an EMBL/GenBank/DDBJ whole genome shotgun (WGS) entry which is preliminary data.</text>
</comment>
<reference evidence="5 7" key="1">
    <citation type="journal article" date="2020" name="Access Microbiol">
        <title>Isolation and genome sequencing of Staphylococcus schleiferi subspecies coagulans from Antarctic seals.</title>
        <authorList>
            <person name="Foster G."/>
            <person name="Robb A."/>
            <person name="Paterson G.K."/>
        </authorList>
    </citation>
    <scope>NUCLEOTIDE SEQUENCE [LARGE SCALE GENOMIC DNA]</scope>
    <source>
        <strain evidence="5 7">M615/02/4</strain>
    </source>
</reference>
<sequence length="182" mass="21117">MHHFRLPIEGDVALVYPHIAYAEEILEAIQQNSAHLSRYLKWVDDITTVEAERNFLEGVLTQVAKGEALLYLIFDEEQFIGMIDLHAFDKETRKAEVGYWLAEAYTKRGITTNAVKLLCDIAFEDLALNKLELRANVNNKGSNRVAEKVGFRWIGVKYEDEFSNHQYEDINYYELLKSDYYG</sequence>
<keyword evidence="2" id="KW-0012">Acyltransferase</keyword>
<name>A0A9X1J9M7_9STAP</name>
<evidence type="ECO:0000313" key="5">
    <source>
        <dbReference type="EMBL" id="MBA8775743.1"/>
    </source>
</evidence>
<proteinExistence type="inferred from homology"/>
<feature type="domain" description="N-acetyltransferase" evidence="4">
    <location>
        <begin position="23"/>
        <end position="173"/>
    </location>
</feature>
<dbReference type="AlphaFoldDB" id="A0A9X1J9M7"/>
<evidence type="ECO:0000313" key="6">
    <source>
        <dbReference type="EMBL" id="MDR5603236.1"/>
    </source>
</evidence>
<dbReference type="EMBL" id="JABTCN010000003">
    <property type="protein sequence ID" value="MBA8775743.1"/>
    <property type="molecule type" value="Genomic_DNA"/>
</dbReference>
<dbReference type="EMBL" id="JAVJGV010000030">
    <property type="protein sequence ID" value="MDR5603236.1"/>
    <property type="molecule type" value="Genomic_DNA"/>
</dbReference>
<evidence type="ECO:0000313" key="7">
    <source>
        <dbReference type="Proteomes" id="UP000524893"/>
    </source>
</evidence>
<evidence type="ECO:0000256" key="2">
    <source>
        <dbReference type="ARBA" id="ARBA00023315"/>
    </source>
</evidence>
<dbReference type="RefSeq" id="WP_060830344.1">
    <property type="nucleotide sequence ID" value="NZ_CP092966.1"/>
</dbReference>
<dbReference type="PANTHER" id="PTHR43792:SF8">
    <property type="entry name" value="[RIBOSOMAL PROTEIN US5]-ALANINE N-ACETYLTRANSFERASE"/>
    <property type="match status" value="1"/>
</dbReference>
<accession>A0A9X1J9M7</accession>
<dbReference type="SUPFAM" id="SSF55729">
    <property type="entry name" value="Acyl-CoA N-acyltransferases (Nat)"/>
    <property type="match status" value="1"/>
</dbReference>
<gene>
    <name evidence="5" type="ORF">HR081_02235</name>
    <name evidence="6" type="ORF">RCO12_07270</name>
</gene>